<dbReference type="Proteomes" id="UP000267606">
    <property type="component" value="Unassembled WGS sequence"/>
</dbReference>
<gene>
    <name evidence="2" type="ORF">OFLC_LOCUS7959</name>
</gene>
<dbReference type="GO" id="GO:0046856">
    <property type="term" value="P:phosphatidylinositol dephosphorylation"/>
    <property type="evidence" value="ECO:0007669"/>
    <property type="project" value="InterPro"/>
</dbReference>
<reference evidence="4" key="1">
    <citation type="submission" date="2016-06" db="UniProtKB">
        <authorList>
            <consortium name="WormBaseParasite"/>
        </authorList>
    </citation>
    <scope>IDENTIFICATION</scope>
</reference>
<dbReference type="EMBL" id="UZAJ01008666">
    <property type="protein sequence ID" value="VDO53366.1"/>
    <property type="molecule type" value="Genomic_DNA"/>
</dbReference>
<evidence type="ECO:0000259" key="1">
    <source>
        <dbReference type="Pfam" id="PF22669"/>
    </source>
</evidence>
<dbReference type="InterPro" id="IPR046985">
    <property type="entry name" value="IP5"/>
</dbReference>
<dbReference type="SUPFAM" id="SSF56219">
    <property type="entry name" value="DNase I-like"/>
    <property type="match status" value="1"/>
</dbReference>
<evidence type="ECO:0000313" key="2">
    <source>
        <dbReference type="EMBL" id="VDO53366.1"/>
    </source>
</evidence>
<sequence>MTFYTVGNETSTISLRDDIEEVMRDWENRYSTYTTTSIFITTFNVNGRMPTFEALPNWLTCSETSAPDFYVIGLQEMDLSPQAFLMNTSTRHSAWQIVIQKSLPASTDYILVQEVRLVGILLMIYRRTDCKVRVEDATTDIEIVPTGFPLLGRMGNKVNNIVAKRSF</sequence>
<dbReference type="InterPro" id="IPR036691">
    <property type="entry name" value="Endo/exonu/phosph_ase_sf"/>
</dbReference>
<dbReference type="STRING" id="387005.A0A183HKE4"/>
<dbReference type="WBParaSite" id="OFLC_0000795501-mRNA-1">
    <property type="protein sequence ID" value="OFLC_0000795501-mRNA-1"/>
    <property type="gene ID" value="OFLC_0000795501"/>
</dbReference>
<reference evidence="2 3" key="2">
    <citation type="submission" date="2018-11" db="EMBL/GenBank/DDBJ databases">
        <authorList>
            <consortium name="Pathogen Informatics"/>
        </authorList>
    </citation>
    <scope>NUCLEOTIDE SEQUENCE [LARGE SCALE GENOMIC DNA]</scope>
</reference>
<dbReference type="AlphaFoldDB" id="A0A183HKE4"/>
<protein>
    <submittedName>
        <fullName evidence="4">Endo/exonuclease/phosphatase domain-containing protein</fullName>
    </submittedName>
</protein>
<name>A0A183HKE4_9BILA</name>
<keyword evidence="3" id="KW-1185">Reference proteome</keyword>
<dbReference type="PANTHER" id="PTHR11200">
    <property type="entry name" value="INOSITOL 5-PHOSPHATASE"/>
    <property type="match status" value="1"/>
</dbReference>
<dbReference type="InterPro" id="IPR000300">
    <property type="entry name" value="IPPc"/>
</dbReference>
<dbReference type="GO" id="GO:0004439">
    <property type="term" value="F:phosphatidylinositol-4,5-bisphosphate 5-phosphatase activity"/>
    <property type="evidence" value="ECO:0007669"/>
    <property type="project" value="TreeGrafter"/>
</dbReference>
<accession>A0A183HKE4</accession>
<dbReference type="Gene3D" id="3.60.10.10">
    <property type="entry name" value="Endonuclease/exonuclease/phosphatase"/>
    <property type="match status" value="1"/>
</dbReference>
<dbReference type="GO" id="GO:0016020">
    <property type="term" value="C:membrane"/>
    <property type="evidence" value="ECO:0007669"/>
    <property type="project" value="TreeGrafter"/>
</dbReference>
<organism evidence="4">
    <name type="scientific">Onchocerca flexuosa</name>
    <dbReference type="NCBI Taxonomy" id="387005"/>
    <lineage>
        <taxon>Eukaryota</taxon>
        <taxon>Metazoa</taxon>
        <taxon>Ecdysozoa</taxon>
        <taxon>Nematoda</taxon>
        <taxon>Chromadorea</taxon>
        <taxon>Rhabditida</taxon>
        <taxon>Spirurina</taxon>
        <taxon>Spiruromorpha</taxon>
        <taxon>Filarioidea</taxon>
        <taxon>Onchocercidae</taxon>
        <taxon>Onchocerca</taxon>
    </lineage>
</organism>
<evidence type="ECO:0000313" key="4">
    <source>
        <dbReference type="WBParaSite" id="OFLC_0000795501-mRNA-1"/>
    </source>
</evidence>
<feature type="domain" description="Inositol polyphosphate-related phosphatase" evidence="1">
    <location>
        <begin position="41"/>
        <end position="157"/>
    </location>
</feature>
<dbReference type="Pfam" id="PF22669">
    <property type="entry name" value="Exo_endo_phos2"/>
    <property type="match status" value="1"/>
</dbReference>
<proteinExistence type="predicted"/>
<evidence type="ECO:0000313" key="3">
    <source>
        <dbReference type="Proteomes" id="UP000267606"/>
    </source>
</evidence>
<dbReference type="PANTHER" id="PTHR11200:SF300">
    <property type="entry name" value="TYPE II INOSITOL 1,4,5-TRISPHOSPHATE 5-PHOSPHATASE"/>
    <property type="match status" value="1"/>
</dbReference>